<dbReference type="CDD" id="cd02440">
    <property type="entry name" value="AdoMet_MTases"/>
    <property type="match status" value="1"/>
</dbReference>
<comment type="caution">
    <text evidence="2">The sequence shown here is derived from an EMBL/GenBank/DDBJ whole genome shotgun (WGS) entry which is preliminary data.</text>
</comment>
<sequence>MSEKTFKAFTQTDGKNYARFRRNYHQTLYNLVLDYHTSKNGAFDTILDVGCGPGTAVSTLAPRFAHAYGFDASQGMIDSAKSLGGETSTGEPITFAVSGAEQLGNNIDPPVADGSVDMIISATAAHWFDMAAFWPRAAKVLKPGGTVAIWCGAKVRALPPTPQCGEIDAAINRFRDNLKDFAEAGNLIAEGLYVELPTPWSLPTPVAEFDEAAFVRKEWGNDKLDSLPGNEFWEMNHPGDLDFMEAAMGTASPVVRWREANPELVGTEKDVVRVMRREMEQILAAAGYTVKAGEKLLYGGTEAVLMLFTKKA</sequence>
<dbReference type="Proteomes" id="UP001365542">
    <property type="component" value="Unassembled WGS sequence"/>
</dbReference>
<dbReference type="PANTHER" id="PTHR44942">
    <property type="entry name" value="METHYLTRANSF_11 DOMAIN-CONTAINING PROTEIN"/>
    <property type="match status" value="1"/>
</dbReference>
<proteinExistence type="predicted"/>
<dbReference type="InterPro" id="IPR029063">
    <property type="entry name" value="SAM-dependent_MTases_sf"/>
</dbReference>
<name>A0AAV9XAJ5_9PEZI</name>
<evidence type="ECO:0000259" key="1">
    <source>
        <dbReference type="Pfam" id="PF08241"/>
    </source>
</evidence>
<dbReference type="PANTHER" id="PTHR44942:SF10">
    <property type="entry name" value="METHYLTRANSFERASE TYPE 11 DOMAIN-CONTAINING PROTEIN"/>
    <property type="match status" value="1"/>
</dbReference>
<dbReference type="SUPFAM" id="SSF53335">
    <property type="entry name" value="S-adenosyl-L-methionine-dependent methyltransferases"/>
    <property type="match status" value="1"/>
</dbReference>
<protein>
    <recommendedName>
        <fullName evidence="1">Methyltransferase type 11 domain-containing protein</fullName>
    </recommendedName>
</protein>
<reference evidence="2 3" key="1">
    <citation type="submission" date="2019-10" db="EMBL/GenBank/DDBJ databases">
        <authorList>
            <person name="Palmer J.M."/>
        </authorList>
    </citation>
    <scope>NUCLEOTIDE SEQUENCE [LARGE SCALE GENOMIC DNA]</scope>
    <source>
        <strain evidence="2 3">TWF694</strain>
    </source>
</reference>
<evidence type="ECO:0000313" key="3">
    <source>
        <dbReference type="Proteomes" id="UP001365542"/>
    </source>
</evidence>
<dbReference type="GO" id="GO:0008757">
    <property type="term" value="F:S-adenosylmethionine-dependent methyltransferase activity"/>
    <property type="evidence" value="ECO:0007669"/>
    <property type="project" value="InterPro"/>
</dbReference>
<dbReference type="InterPro" id="IPR051052">
    <property type="entry name" value="Diverse_substrate_MTase"/>
</dbReference>
<feature type="domain" description="Methyltransferase type 11" evidence="1">
    <location>
        <begin position="47"/>
        <end position="149"/>
    </location>
</feature>
<organism evidence="2 3">
    <name type="scientific">Orbilia ellipsospora</name>
    <dbReference type="NCBI Taxonomy" id="2528407"/>
    <lineage>
        <taxon>Eukaryota</taxon>
        <taxon>Fungi</taxon>
        <taxon>Dikarya</taxon>
        <taxon>Ascomycota</taxon>
        <taxon>Pezizomycotina</taxon>
        <taxon>Orbiliomycetes</taxon>
        <taxon>Orbiliales</taxon>
        <taxon>Orbiliaceae</taxon>
        <taxon>Orbilia</taxon>
    </lineage>
</organism>
<dbReference type="AlphaFoldDB" id="A0AAV9XAJ5"/>
<dbReference type="Pfam" id="PF08241">
    <property type="entry name" value="Methyltransf_11"/>
    <property type="match status" value="1"/>
</dbReference>
<keyword evidence="3" id="KW-1185">Reference proteome</keyword>
<accession>A0AAV9XAJ5</accession>
<dbReference type="InterPro" id="IPR013216">
    <property type="entry name" value="Methyltransf_11"/>
</dbReference>
<dbReference type="Gene3D" id="3.40.50.150">
    <property type="entry name" value="Vaccinia Virus protein VP39"/>
    <property type="match status" value="1"/>
</dbReference>
<dbReference type="EMBL" id="JAVHJO010000007">
    <property type="protein sequence ID" value="KAK6538789.1"/>
    <property type="molecule type" value="Genomic_DNA"/>
</dbReference>
<gene>
    <name evidence="2" type="ORF">TWF694_010356</name>
</gene>
<evidence type="ECO:0000313" key="2">
    <source>
        <dbReference type="EMBL" id="KAK6538789.1"/>
    </source>
</evidence>